<feature type="transmembrane region" description="Helical" evidence="1">
    <location>
        <begin position="150"/>
        <end position="170"/>
    </location>
</feature>
<reference evidence="2 3" key="1">
    <citation type="submission" date="2019-12" db="EMBL/GenBank/DDBJ databases">
        <title>Isolation and characterization of three novel carbon monoxide-oxidizing members of Halobacteria from salione crusts and soils.</title>
        <authorList>
            <person name="Myers M.R."/>
            <person name="King G.M."/>
        </authorList>
    </citation>
    <scope>NUCLEOTIDE SEQUENCE [LARGE SCALE GENOMIC DNA]</scope>
    <source>
        <strain evidence="2 3">PCN9</strain>
    </source>
</reference>
<dbReference type="EMBL" id="WUUU01000104">
    <property type="protein sequence ID" value="MXR21359.1"/>
    <property type="molecule type" value="Genomic_DNA"/>
</dbReference>
<name>A0A6B0SUZ6_9EURY</name>
<organism evidence="2 3">
    <name type="scientific">Halobacterium bonnevillei</name>
    <dbReference type="NCBI Taxonomy" id="2692200"/>
    <lineage>
        <taxon>Archaea</taxon>
        <taxon>Methanobacteriati</taxon>
        <taxon>Methanobacteriota</taxon>
        <taxon>Stenosarchaea group</taxon>
        <taxon>Halobacteria</taxon>
        <taxon>Halobacteriales</taxon>
        <taxon>Halobacteriaceae</taxon>
        <taxon>Halobacterium</taxon>
    </lineage>
</organism>
<feature type="transmembrane region" description="Helical" evidence="1">
    <location>
        <begin position="191"/>
        <end position="213"/>
    </location>
</feature>
<dbReference type="OrthoDB" id="383700at2157"/>
<dbReference type="Proteomes" id="UP000471521">
    <property type="component" value="Unassembled WGS sequence"/>
</dbReference>
<protein>
    <recommendedName>
        <fullName evidence="4">DUF4013 domain-containing protein</fullName>
    </recommendedName>
</protein>
<keyword evidence="1" id="KW-0472">Membrane</keyword>
<dbReference type="AlphaFoldDB" id="A0A6B0SUZ6"/>
<accession>A0A6B0SUZ6</accession>
<evidence type="ECO:0000256" key="1">
    <source>
        <dbReference type="SAM" id="Phobius"/>
    </source>
</evidence>
<keyword evidence="1" id="KW-0812">Transmembrane</keyword>
<dbReference type="RefSeq" id="WP_159526839.1">
    <property type="nucleotide sequence ID" value="NZ_WUUU01000104.1"/>
</dbReference>
<gene>
    <name evidence="2" type="ORF">GRX66_12365</name>
</gene>
<feature type="transmembrane region" description="Helical" evidence="1">
    <location>
        <begin position="219"/>
        <end position="243"/>
    </location>
</feature>
<keyword evidence="1" id="KW-1133">Transmembrane helix</keyword>
<evidence type="ECO:0000313" key="3">
    <source>
        <dbReference type="Proteomes" id="UP000471521"/>
    </source>
</evidence>
<comment type="caution">
    <text evidence="2">The sequence shown here is derived from an EMBL/GenBank/DDBJ whole genome shotgun (WGS) entry which is preliminary data.</text>
</comment>
<proteinExistence type="predicted"/>
<evidence type="ECO:0000313" key="2">
    <source>
        <dbReference type="EMBL" id="MXR21359.1"/>
    </source>
</evidence>
<sequence>MPDALLDRAARTAGRVSTYALVPFALTLLAIDNVAQTAAASGFHISVKFALPTAVPTLWTVFDPPASGINFVTPTSLSLLPVYLLVDAALTAGYLGGIHDAGNGSKTDFVDSAASDALPILGVRIVEFVVVGAFALLAVGGGVATALLAFPFLLLAGYVLWGAPFLVVARDQSALDAVAWSVELALNSSDYLSFSIGFAVVAALVSVLVSLLLSAGGLVAVVVMTVVIAYPALIASAAAMHVVDDAAARSRGA</sequence>
<evidence type="ECO:0008006" key="4">
    <source>
        <dbReference type="Google" id="ProtNLM"/>
    </source>
</evidence>
<feature type="transmembrane region" description="Helical" evidence="1">
    <location>
        <begin position="125"/>
        <end position="144"/>
    </location>
</feature>
<keyword evidence="3" id="KW-1185">Reference proteome</keyword>